<name>A0ABW0R1Y3_9BACL</name>
<accession>A0ABW0R1Y3</accession>
<evidence type="ECO:0000313" key="2">
    <source>
        <dbReference type="Proteomes" id="UP001596108"/>
    </source>
</evidence>
<dbReference type="RefSeq" id="WP_378111087.1">
    <property type="nucleotide sequence ID" value="NZ_JBHSNC010000021.1"/>
</dbReference>
<keyword evidence="2" id="KW-1185">Reference proteome</keyword>
<proteinExistence type="predicted"/>
<protein>
    <recommendedName>
        <fullName evidence="3">Lipoprotein</fullName>
    </recommendedName>
</protein>
<evidence type="ECO:0000313" key="1">
    <source>
        <dbReference type="EMBL" id="MFC5529224.1"/>
    </source>
</evidence>
<dbReference type="EMBL" id="JBHSNC010000021">
    <property type="protein sequence ID" value="MFC5529224.1"/>
    <property type="molecule type" value="Genomic_DNA"/>
</dbReference>
<gene>
    <name evidence="1" type="ORF">ACFPQ4_07135</name>
</gene>
<comment type="caution">
    <text evidence="1">The sequence shown here is derived from an EMBL/GenBank/DDBJ whole genome shotgun (WGS) entry which is preliminary data.</text>
</comment>
<evidence type="ECO:0008006" key="3">
    <source>
        <dbReference type="Google" id="ProtNLM"/>
    </source>
</evidence>
<sequence length="146" mass="16145">MRILLLGLFIVVLIGCAKSEFPVDMNVQSIKVYVLDDKVPNKDQVGTLLTAIQNAKQIEKILTAMNASIPSTFDEAIPPSNHYRIEVIGTKRTIVYYYQDPVALKGTMYTEKSGAQEKGWITSKAFATALLGDARLPQKDDLVLAK</sequence>
<reference evidence="2" key="1">
    <citation type="journal article" date="2019" name="Int. J. Syst. Evol. Microbiol.">
        <title>The Global Catalogue of Microorganisms (GCM) 10K type strain sequencing project: providing services to taxonomists for standard genome sequencing and annotation.</title>
        <authorList>
            <consortium name="The Broad Institute Genomics Platform"/>
            <consortium name="The Broad Institute Genome Sequencing Center for Infectious Disease"/>
            <person name="Wu L."/>
            <person name="Ma J."/>
        </authorList>
    </citation>
    <scope>NUCLEOTIDE SEQUENCE [LARGE SCALE GENOMIC DNA]</scope>
    <source>
        <strain evidence="2">CGMCC 1.18578</strain>
    </source>
</reference>
<dbReference type="Proteomes" id="UP001596108">
    <property type="component" value="Unassembled WGS sequence"/>
</dbReference>
<dbReference type="PROSITE" id="PS51257">
    <property type="entry name" value="PROKAR_LIPOPROTEIN"/>
    <property type="match status" value="1"/>
</dbReference>
<organism evidence="1 2">
    <name type="scientific">Cohnella yongneupensis</name>
    <dbReference type="NCBI Taxonomy" id="425006"/>
    <lineage>
        <taxon>Bacteria</taxon>
        <taxon>Bacillati</taxon>
        <taxon>Bacillota</taxon>
        <taxon>Bacilli</taxon>
        <taxon>Bacillales</taxon>
        <taxon>Paenibacillaceae</taxon>
        <taxon>Cohnella</taxon>
    </lineage>
</organism>